<dbReference type="Pfam" id="PF03538">
    <property type="entry name" value="VRP1"/>
    <property type="match status" value="1"/>
</dbReference>
<proteinExistence type="predicted"/>
<dbReference type="Proteomes" id="UP000029499">
    <property type="component" value="Chromosome"/>
</dbReference>
<accession>A0A089YMG3</accession>
<evidence type="ECO:0008006" key="4">
    <source>
        <dbReference type="Google" id="ProtNLM"/>
    </source>
</evidence>
<evidence type="ECO:0000256" key="1">
    <source>
        <dbReference type="ARBA" id="ARBA00023026"/>
    </source>
</evidence>
<dbReference type="STRING" id="216142.LT40_04770"/>
<dbReference type="AlphaFoldDB" id="A0A089YMG3"/>
<keyword evidence="1" id="KW-0843">Virulence</keyword>
<dbReference type="EMBL" id="CP009533">
    <property type="protein sequence ID" value="AIS16764.1"/>
    <property type="molecule type" value="Genomic_DNA"/>
</dbReference>
<organism evidence="2 3">
    <name type="scientific">Pseudomonas rhizosphaerae</name>
    <dbReference type="NCBI Taxonomy" id="216142"/>
    <lineage>
        <taxon>Bacteria</taxon>
        <taxon>Pseudomonadati</taxon>
        <taxon>Pseudomonadota</taxon>
        <taxon>Gammaproteobacteria</taxon>
        <taxon>Pseudomonadales</taxon>
        <taxon>Pseudomonadaceae</taxon>
        <taxon>Pseudomonas</taxon>
    </lineage>
</organism>
<reference evidence="2 3" key="1">
    <citation type="journal article" date="2015" name="J. Biotechnol.">
        <title>Complete genome sequence of Pseudomonas rhizosphaerae IH5T (=DSM 16299T), a phosphate-solubilizing rhizobacterium for bacterial biofertilizer.</title>
        <authorList>
            <person name="Kwak Y."/>
            <person name="Jung B.K."/>
            <person name="Shin J.H."/>
        </authorList>
    </citation>
    <scope>NUCLEOTIDE SEQUENCE [LARGE SCALE GENOMIC DNA]</scope>
    <source>
        <strain evidence="2">DSM 16299</strain>
    </source>
</reference>
<evidence type="ECO:0000313" key="2">
    <source>
        <dbReference type="EMBL" id="AIS16764.1"/>
    </source>
</evidence>
<dbReference type="InterPro" id="IPR018003">
    <property type="entry name" value="Insecticidal_toxin/plasmid_vir"/>
</dbReference>
<name>A0A089YMG3_9PSED</name>
<keyword evidence="3" id="KW-1185">Reference proteome</keyword>
<evidence type="ECO:0000313" key="3">
    <source>
        <dbReference type="Proteomes" id="UP000029499"/>
    </source>
</evidence>
<protein>
    <recommendedName>
        <fullName evidence="4">Toxin</fullName>
    </recommendedName>
</protein>
<dbReference type="KEGG" id="prh:LT40_04770"/>
<dbReference type="HOGENOM" id="CLU_003628_0_0_6"/>
<gene>
    <name evidence="2" type="ORF">LT40_04770</name>
</gene>
<sequence length="1181" mass="129150">MRTMTTKTPHPDFVLDPEQPIDAELPIEQAPAVMPEPIINPLFQNLVPDTPQTRSLDGKLSFADAMPRLGYSSVFDIIRQPKQAFARQLRSLSDADGEMAYDNALCYATQIARSYREEQVSSGRSLPQIAPQTGVRALVDVGPSYPNLFKENWDQFCKVGAIEAMDGPVAYLGSLRRFAEQRIEGASTSPKRIPLAVRRPDLDKLVIDEQSTYQSRPMLDLVNDVLTQGIGKYQAEKGDVRPVHELLAQKKHPLVFPYHFAHQQVSLALKGDKPALGELNHALVMGPQYTGLQPIDQTHALALLSGLSPAQQQLLIQPAPYAALGHALADNAWYTPIQSNTCLWETNETHIDIPAQPSMIGYAHQTNNTLIELRMSNGSETKPITLRAVGLKEGVGYSWPLNRRYVDTVQGLCFRIEYHAEDNAGSDMPEGYCAALTLNVIATVEGQSRIGRQLTIELSTTGDAKLIRQLDVDEQQYMRDHLGVEQRVFGSSSLSEVKQLCDASALDAEQLQSLICRKHAHPKLSANCPIVNTTGWNSPTRKMPNPMNYGAVFINGNGGQDRLKPGTNLDLYDNALTLWQPAESSTTTLLANTSLDRFDRMQRMIRLQRWMNIPFAELDTLITSAMRSEGDANPGLHANRNTLRILGAYRYFDAHYEIGVEEFAAFVDNITPFATGDKLPLFDRVFNSPVLFDTPLYLDRNAFSESGKDSVAQKTISQLCAGLNLSPAAESFGLLAANVIAVVGPLKRSLKIVSAFYRQARMAQMFGIGVAECQYLLNLLGGAAYINACTIGLLSPRLENGGEDADVLDILMELDGVVRWLKANKLTVAALRELLDTTGSAEPSVALIERLQQLAGDALTQRTTPEQVDGLGLPAAADGTVINWYAQLRAFHLISSGGFIIAPEVTVQDTDHAQLVATVLGMLTVLPLAPEAVEPTTLRLSEWLADTLARQQRLVEGFMQEYTGLLPEQALLAARWAIVTPQAFLDCVGEAWPASSEPVQDHIDAVLQQLHGVTCAALGVKWSQLGARALRMFLAEPTWLGTATLWPQTLHTLHLLKAYESLFNTLGQPEERLLGYLELANTAVSKRPGKRQLATQVEHCNAAAASLLGWNVDDVAVLTATLPQGIAKTVAHLDWLRRAQAIALQTGLNGATLLQACALNADSPEADWQAVGQAAMAAVSA</sequence>
<dbReference type="eggNOG" id="ENOG502ZAN8">
    <property type="taxonomic scope" value="Bacteria"/>
</dbReference>